<keyword evidence="7" id="KW-0175">Coiled coil</keyword>
<evidence type="ECO:0000256" key="3">
    <source>
        <dbReference type="ARBA" id="ARBA00012485"/>
    </source>
</evidence>
<dbReference type="SMART" id="SM00119">
    <property type="entry name" value="HECTc"/>
    <property type="match status" value="1"/>
</dbReference>
<feature type="coiled-coil region" evidence="7">
    <location>
        <begin position="1993"/>
        <end position="2020"/>
    </location>
</feature>
<dbReference type="OrthoDB" id="8068875at2759"/>
<keyword evidence="4" id="KW-0808">Transferase</keyword>
<dbReference type="PROSITE" id="PS50237">
    <property type="entry name" value="HECT"/>
    <property type="match status" value="1"/>
</dbReference>
<dbReference type="GO" id="GO:0016567">
    <property type="term" value="P:protein ubiquitination"/>
    <property type="evidence" value="ECO:0007669"/>
    <property type="project" value="TreeGrafter"/>
</dbReference>
<dbReference type="GO" id="GO:0006511">
    <property type="term" value="P:ubiquitin-dependent protein catabolic process"/>
    <property type="evidence" value="ECO:0007669"/>
    <property type="project" value="TreeGrafter"/>
</dbReference>
<evidence type="ECO:0000256" key="6">
    <source>
        <dbReference type="PROSITE-ProRule" id="PRU00104"/>
    </source>
</evidence>
<evidence type="ECO:0000256" key="2">
    <source>
        <dbReference type="ARBA" id="ARBA00004906"/>
    </source>
</evidence>
<dbReference type="CDD" id="cd00078">
    <property type="entry name" value="HECTc"/>
    <property type="match status" value="1"/>
</dbReference>
<evidence type="ECO:0000259" key="8">
    <source>
        <dbReference type="PROSITE" id="PS50237"/>
    </source>
</evidence>
<dbReference type="GO" id="GO:0061630">
    <property type="term" value="F:ubiquitin protein ligase activity"/>
    <property type="evidence" value="ECO:0007669"/>
    <property type="project" value="UniProtKB-EC"/>
</dbReference>
<feature type="active site" description="Glycyl thioester intermediate" evidence="6">
    <location>
        <position position="2512"/>
    </location>
</feature>
<organism evidence="9 10">
    <name type="scientific">Nosema granulosis</name>
    <dbReference type="NCBI Taxonomy" id="83296"/>
    <lineage>
        <taxon>Eukaryota</taxon>
        <taxon>Fungi</taxon>
        <taxon>Fungi incertae sedis</taxon>
        <taxon>Microsporidia</taxon>
        <taxon>Nosematidae</taxon>
        <taxon>Nosema</taxon>
    </lineage>
</organism>
<dbReference type="EC" id="2.3.2.26" evidence="3"/>
<dbReference type="PANTHER" id="PTHR11254">
    <property type="entry name" value="HECT DOMAIN UBIQUITIN-PROTEIN LIGASE"/>
    <property type="match status" value="1"/>
</dbReference>
<dbReference type="Gene3D" id="3.90.1750.10">
    <property type="entry name" value="Hect, E3 ligase catalytic domains"/>
    <property type="match status" value="1"/>
</dbReference>
<dbReference type="InterPro" id="IPR000569">
    <property type="entry name" value="HECT_dom"/>
</dbReference>
<dbReference type="GO" id="GO:0005737">
    <property type="term" value="C:cytoplasm"/>
    <property type="evidence" value="ECO:0007669"/>
    <property type="project" value="TreeGrafter"/>
</dbReference>
<evidence type="ECO:0000256" key="1">
    <source>
        <dbReference type="ARBA" id="ARBA00000885"/>
    </source>
</evidence>
<sequence>MIAKKTKINLSSFSYLEKYFKEEQDDMRLCVFVATLFENWPYKLGDKLKWNNILDEIGIRIERYYKKYFFEGFQCKPFEARDKFVICKLFDIISHFFISTLDTVAMKWFDRLLCFVLCFDKDVIFSASRAAINKGDLNNVTRGSYVQQEILFKLANLDVTVNVLFTNIEDKVYKPIEDIVILNGLYQTLREYSKYHNISDVYISLLLKFCNNDERFLTIMNQNATIILLQKILEENEYYHRRTFMNNLLDLQQQRDYIKKLDTDSLFISSREQFVQELEKEGILEDLENFYNEAIENNLQFSKKTKLNYVDFLKKFMNSNQDIDLEYLFSFERFIVFNQGYDYNMLHLIFILELNKADGIFYKLLEDALRSPEMSKIGIFLIIEALLENNIKNTVNIDFILNLIPKYIHNESSPALQFFFKACLLLITKNNSVFFNGLLERNYNKLFCSAIRQSNIDEKKVIIITFMNILYYLYSKPDTKLEAFEESEYCKICIDLVFRGDNDLTKKCIKFLAYFIHNDPLCLKAIKMADVFEIFERGKEMAIDFDVGVYVINLIEALSLNLSYRRELKCRNIMRYIANRVNDMSGSESYEDFNRTLGYFFKKYPEYVGEYIAVLVEKIEKFNDKYKEQDNNESKQELVRIEHFHDYFYHFFSVIKNKKFSHDLDQLIEPFLTFYIRVCSLSMACTRDKITISIVDKYVITFRLFYKSTKLARAILKNLTEMYNELKKYNDWEDKKVLRLLDQSHKLLAFFVVATERLFERDMSQELFCILDKILDVTLSMFHFTYSFKEEFLSFRNKNFYYDNYISVLNKIKKEEDSHAEQKRAIVLLRGDLYKVLRNIYRITAKKKSRSLDLTSILDKIFNEVNKLLKRENKDSKAEEEKLSYLLYSIHMINDTENSKTIEYFCRWIENFKQFDELNEDQKSGFLDIFGSNYSHKIETKYKKSILRFLKTIEDEEHKRSILYILVQMYSHENDAETVAMISEVAKKKYVYEGFMEKFDFLMVDLDFIAENVYKKRFSAFTYEMKPDSLPYFVFLINYHYDQSMFCLLGPALEALTLFNVEFDREKLLLFVDCLREGGMFQEEYDFESSNASNLNVKMVDKNGFLQIEESKLLEIYNEVVEKLTVVENNVEELVEKKYNEVEKKYNEVEKMTVVENNVEELVEKKYNEVEKMTVVENNVEELVWLFLFSISRYFELKFNKYDVLVDLRILKMCLREDLFSISLIHFLLEDAVDILNIKKIASEKDEYGGTFSYEKDDYVSLIYRIPDILTLEKRKIPEENRKINDTHKTEFTKIEAFKWLMEESCSNPEALFIVSEMVYNYPRYASLIDIEFIRKLTKAYLGKNFGFIRFEDGGKCLSNSKKKCLQFLSICFHSENKLFIQNLIEFIRENLQDEDSLVGMIVILCNVSTACKVDLHDIEEFRGKRIKKEAYRQLVESNLLDDLIKAICRFDKPFKKSSSIPGVREFNLEMIKQLDKYFSSIYSSNTGLDMFRDSIVTSNDIVGIAFNTIYNILYKAYKKKIEKNAIMNVEISVDEIEPDLLHANGDLEKDVENGEKAPLQVASTLSRLVHLHDSFYEIDLSFNYEELSRRAKKLTKSGTQAGGRDFFKSEESEQSDCEMEDDIGIHNGWVPEVSPEQLSRTDDAGIACLLMALTSQRRESNEEYKAIDKNYLKRCDQRIKDAFWVFETFLKSAYNIFDTKMATPKNGTKVAVREETIYTLLDAFFEGRLLSKMQIFNALKMFYIFGATRTAILQRSLRYLLIATAQQKAVNGSIGRNIDNGGVVNFCTNGILLESIKKALEVIRLLTRKDLMDDALPNTKTLFLRCLFALLGYKEVAFKAINLLNDFHFPREIFDSSARVDYEGILLGEEDFEYKKLFEKTYFIGNESKGGLVLRDILNLKDLWISQKETILFKNIISKVPKESSSSLCVLILASIKDLLEDIATDTTSTIFVNYISRKQAINNLDIMLNSSLPGLWESLTNNLYKEIAVFKKKYKVDNKNLAENRNTAENRNIAENKNIVENKNIAKLDFKSLMEIYETDRSTEKCTKPLCRLCNDGYIEDIQGRIYDLVAVGIGPVVDCLSGSDITPFVYEFYKLYFLLMLVYETTCNYIIIWGHRCERVDSVLKSYENLRENFVLFLNANSERINCIWSAKPEMFNSDVEFLIRFNVINFVNKKKYFVERIGILDLFNDEYEIAINRNHVLVDSVPQVMAMTPTQFRSRNLEIFFIKEDGEDEGGLTREWLSLIVRDLAHPTLGLFSYTSEKKTTILPSKSSSATPDYLTYFQFVGRILAKSILDNIPLNFNIDRSAYKYILGKKCDLADLEAIDRQFYNSLVWIKNNPTENVSLTFSIGQPPVDLKPNGRNIPVTDENKQEYIDLIVEYKLFKDIEEQLKAIKQGMFEMIPPDLLSIFNENEFELLISGIPTISVDDWKNNTAYSGYTMESLNIIWFWKAVTSFTPEERAKLLQFCTGSSRVPFEGFSHLQGSTGIQKFSIHKSLYQEGRLPSAHTCFNQLDLPEYSSYVDLRKALIYAINECSEGFGLA</sequence>
<feature type="domain" description="HECT" evidence="8">
    <location>
        <begin position="2216"/>
        <end position="2545"/>
    </location>
</feature>
<evidence type="ECO:0000256" key="5">
    <source>
        <dbReference type="ARBA" id="ARBA00022786"/>
    </source>
</evidence>
<accession>A0A9P6GXA1</accession>
<reference evidence="9 10" key="1">
    <citation type="journal article" date="2020" name="Genome Biol. Evol.">
        <title>Comparative genomics of strictly vertically transmitted, feminizing microsporidia endosymbionts of amphipod crustaceans.</title>
        <authorList>
            <person name="Cormier A."/>
            <person name="Chebbi M.A."/>
            <person name="Giraud I."/>
            <person name="Wattier R."/>
            <person name="Teixeira M."/>
            <person name="Gilbert C."/>
            <person name="Rigaud T."/>
            <person name="Cordaux R."/>
        </authorList>
    </citation>
    <scope>NUCLEOTIDE SEQUENCE [LARGE SCALE GENOMIC DNA]</scope>
    <source>
        <strain evidence="9 10">Ou3-Ou53</strain>
    </source>
</reference>
<comment type="caution">
    <text evidence="9">The sequence shown here is derived from an EMBL/GenBank/DDBJ whole genome shotgun (WGS) entry which is preliminary data.</text>
</comment>
<feature type="coiled-coil region" evidence="7">
    <location>
        <begin position="1117"/>
        <end position="1152"/>
    </location>
</feature>
<evidence type="ECO:0000313" key="10">
    <source>
        <dbReference type="Proteomes" id="UP000740883"/>
    </source>
</evidence>
<dbReference type="FunFam" id="3.30.2410.10:FF:000009">
    <property type="entry name" value="Probable E3 ubiquitin-protein ligase HECTD2"/>
    <property type="match status" value="1"/>
</dbReference>
<gene>
    <name evidence="9" type="primary">ptr1_1</name>
    <name evidence="9" type="ORF">NGRA_2118</name>
</gene>
<dbReference type="EMBL" id="SBJO01000192">
    <property type="protein sequence ID" value="KAF9762286.1"/>
    <property type="molecule type" value="Genomic_DNA"/>
</dbReference>
<dbReference type="Gene3D" id="3.30.2160.10">
    <property type="entry name" value="Hect, E3 ligase catalytic domain"/>
    <property type="match status" value="1"/>
</dbReference>
<dbReference type="Gene3D" id="3.30.2410.10">
    <property type="entry name" value="Hect, E3 ligase catalytic domain"/>
    <property type="match status" value="1"/>
</dbReference>
<comment type="pathway">
    <text evidence="2">Protein modification; protein ubiquitination.</text>
</comment>
<dbReference type="PANTHER" id="PTHR11254:SF440">
    <property type="entry name" value="E3 UBIQUITIN-PROTEIN LIGASE NEDD-4"/>
    <property type="match status" value="1"/>
</dbReference>
<name>A0A9P6GXA1_9MICR</name>
<keyword evidence="10" id="KW-1185">Reference proteome</keyword>
<dbReference type="Proteomes" id="UP000740883">
    <property type="component" value="Unassembled WGS sequence"/>
</dbReference>
<evidence type="ECO:0000256" key="4">
    <source>
        <dbReference type="ARBA" id="ARBA00022679"/>
    </source>
</evidence>
<protein>
    <recommendedName>
        <fullName evidence="3">HECT-type E3 ubiquitin transferase</fullName>
        <ecNumber evidence="3">2.3.2.26</ecNumber>
    </recommendedName>
</protein>
<comment type="catalytic activity">
    <reaction evidence="1">
        <text>S-ubiquitinyl-[E2 ubiquitin-conjugating enzyme]-L-cysteine + [acceptor protein]-L-lysine = [E2 ubiquitin-conjugating enzyme]-L-cysteine + N(6)-ubiquitinyl-[acceptor protein]-L-lysine.</text>
        <dbReference type="EC" id="2.3.2.26"/>
    </reaction>
</comment>
<proteinExistence type="predicted"/>
<dbReference type="InterPro" id="IPR050409">
    <property type="entry name" value="E3_ubiq-protein_ligase"/>
</dbReference>
<evidence type="ECO:0000313" key="9">
    <source>
        <dbReference type="EMBL" id="KAF9762286.1"/>
    </source>
</evidence>
<keyword evidence="5 6" id="KW-0833">Ubl conjugation pathway</keyword>
<evidence type="ECO:0000256" key="7">
    <source>
        <dbReference type="SAM" id="Coils"/>
    </source>
</evidence>
<dbReference type="Pfam" id="PF00632">
    <property type="entry name" value="HECT"/>
    <property type="match status" value="1"/>
</dbReference>
<dbReference type="SUPFAM" id="SSF56204">
    <property type="entry name" value="Hect, E3 ligase catalytic domain"/>
    <property type="match status" value="1"/>
</dbReference>
<dbReference type="InterPro" id="IPR035983">
    <property type="entry name" value="Hect_E3_ubiquitin_ligase"/>
</dbReference>
<dbReference type="FunFam" id="3.30.2160.10:FF:000001">
    <property type="entry name" value="E3 ubiquitin-protein ligase NEDD4-like"/>
    <property type="match status" value="1"/>
</dbReference>